<dbReference type="AlphaFoldDB" id="A0AAV8UPW4"/>
<gene>
    <name evidence="5" type="ORF">NDN08_001128</name>
</gene>
<feature type="active site" evidence="3">
    <location>
        <position position="94"/>
    </location>
</feature>
<evidence type="ECO:0000256" key="2">
    <source>
        <dbReference type="ARBA" id="ARBA00023239"/>
    </source>
</evidence>
<dbReference type="GO" id="GO:0003677">
    <property type="term" value="F:DNA binding"/>
    <property type="evidence" value="ECO:0007669"/>
    <property type="project" value="InterPro"/>
</dbReference>
<dbReference type="InterPro" id="IPR003712">
    <property type="entry name" value="Cyanate_lyase_C"/>
</dbReference>
<dbReference type="Gene3D" id="3.30.1160.10">
    <property type="entry name" value="Cyanate lyase, C-terminal domain"/>
    <property type="match status" value="1"/>
</dbReference>
<dbReference type="Gene3D" id="1.10.260.40">
    <property type="entry name" value="lambda repressor-like DNA-binding domains"/>
    <property type="match status" value="1"/>
</dbReference>
<dbReference type="InterPro" id="IPR036581">
    <property type="entry name" value="Cyanate_lyase_C_sf"/>
</dbReference>
<keyword evidence="6" id="KW-1185">Reference proteome</keyword>
<comment type="function">
    <text evidence="1 3">Catalyzes the reaction of cyanate with bicarbonate to produce ammonia and carbon dioxide.</text>
</comment>
<name>A0AAV8UPW4_9RHOD</name>
<organism evidence="5 6">
    <name type="scientific">Rhodosorus marinus</name>
    <dbReference type="NCBI Taxonomy" id="101924"/>
    <lineage>
        <taxon>Eukaryota</taxon>
        <taxon>Rhodophyta</taxon>
        <taxon>Stylonematophyceae</taxon>
        <taxon>Stylonematales</taxon>
        <taxon>Stylonemataceae</taxon>
        <taxon>Rhodosorus</taxon>
    </lineage>
</organism>
<feature type="domain" description="Cyanate lyase C-terminal" evidence="4">
    <location>
        <begin position="81"/>
        <end position="154"/>
    </location>
</feature>
<dbReference type="Pfam" id="PF02560">
    <property type="entry name" value="Cyanate_lyase"/>
    <property type="match status" value="1"/>
</dbReference>
<comment type="similarity">
    <text evidence="3">Belongs to the cyanase family.</text>
</comment>
<dbReference type="Proteomes" id="UP001157974">
    <property type="component" value="Unassembled WGS sequence"/>
</dbReference>
<protein>
    <recommendedName>
        <fullName evidence="3">Cyanate hydratase</fullName>
        <shortName evidence="3">Cyanase</shortName>
        <ecNumber evidence="3">4.2.1.104</ecNumber>
    </recommendedName>
    <alternativeName>
        <fullName evidence="3">Cyanate hydrolase</fullName>
    </alternativeName>
    <alternativeName>
        <fullName evidence="3">Cyanate lyase</fullName>
    </alternativeName>
</protein>
<comment type="caution">
    <text evidence="5">The sequence shown here is derived from an EMBL/GenBank/DDBJ whole genome shotgun (WGS) entry which is preliminary data.</text>
</comment>
<dbReference type="EMBL" id="JAMWBK010000005">
    <property type="protein sequence ID" value="KAJ8904610.1"/>
    <property type="molecule type" value="Genomic_DNA"/>
</dbReference>
<dbReference type="GO" id="GO:0008824">
    <property type="term" value="F:cyanate hydratase activity"/>
    <property type="evidence" value="ECO:0007669"/>
    <property type="project" value="UniProtKB-UniRule"/>
</dbReference>
<feature type="active site" evidence="3">
    <location>
        <position position="97"/>
    </location>
</feature>
<evidence type="ECO:0000259" key="4">
    <source>
        <dbReference type="SMART" id="SM01116"/>
    </source>
</evidence>
<keyword evidence="2 3" id="KW-0456">Lyase</keyword>
<evidence type="ECO:0000313" key="6">
    <source>
        <dbReference type="Proteomes" id="UP001157974"/>
    </source>
</evidence>
<dbReference type="SMART" id="SM01116">
    <property type="entry name" value="Cyanate_lyase"/>
    <property type="match status" value="1"/>
</dbReference>
<dbReference type="HAMAP" id="MF_00535">
    <property type="entry name" value="Cyanate_hydrat"/>
    <property type="match status" value="1"/>
</dbReference>
<evidence type="ECO:0000313" key="5">
    <source>
        <dbReference type="EMBL" id="KAJ8904610.1"/>
    </source>
</evidence>
<accession>A0AAV8UPW4</accession>
<evidence type="ECO:0000256" key="1">
    <source>
        <dbReference type="ARBA" id="ARBA00003561"/>
    </source>
</evidence>
<dbReference type="SUPFAM" id="SSF55234">
    <property type="entry name" value="Cyanase C-terminal domain"/>
    <property type="match status" value="1"/>
</dbReference>
<comment type="catalytic activity">
    <reaction evidence="3">
        <text>cyanate + hydrogencarbonate + 3 H(+) = NH4(+) + 2 CO2</text>
        <dbReference type="Rhea" id="RHEA:11120"/>
        <dbReference type="ChEBI" id="CHEBI:15378"/>
        <dbReference type="ChEBI" id="CHEBI:16526"/>
        <dbReference type="ChEBI" id="CHEBI:17544"/>
        <dbReference type="ChEBI" id="CHEBI:28938"/>
        <dbReference type="ChEBI" id="CHEBI:29195"/>
        <dbReference type="EC" id="4.2.1.104"/>
    </reaction>
</comment>
<dbReference type="InterPro" id="IPR010982">
    <property type="entry name" value="Lambda_DNA-bd_dom_sf"/>
</dbReference>
<feature type="active site" evidence="3">
    <location>
        <position position="120"/>
    </location>
</feature>
<sequence>MSRIARAEKDKVVQKLLLAKELSGKTYDEIAEEVGLTNAMVSQIFHRQAPLKQVSMDKMKRAVPLLKEDDLFEMSKPPFRSFDPDIIQEPAIYRLHEVCMHYGESVKEIINEKCGDGIMSAIDFNLNVESKKGSKGEDRIVLTLDGKFLPFSEQRVEEEE</sequence>
<dbReference type="PANTHER" id="PTHR34186:SF2">
    <property type="entry name" value="CYANATE HYDRATASE"/>
    <property type="match status" value="1"/>
</dbReference>
<dbReference type="InterPro" id="IPR008076">
    <property type="entry name" value="Cyanase"/>
</dbReference>
<dbReference type="EC" id="4.2.1.104" evidence="3"/>
<dbReference type="PIRSF" id="PIRSF001263">
    <property type="entry name" value="Cyanate_hydratas"/>
    <property type="match status" value="1"/>
</dbReference>
<evidence type="ECO:0000256" key="3">
    <source>
        <dbReference type="HAMAP-Rule" id="MF_03139"/>
    </source>
</evidence>
<reference evidence="5 6" key="1">
    <citation type="journal article" date="2023" name="Nat. Commun.">
        <title>Origin of minicircular mitochondrial genomes in red algae.</title>
        <authorList>
            <person name="Lee Y."/>
            <person name="Cho C.H."/>
            <person name="Lee Y.M."/>
            <person name="Park S.I."/>
            <person name="Yang J.H."/>
            <person name="West J.A."/>
            <person name="Bhattacharya D."/>
            <person name="Yoon H.S."/>
        </authorList>
    </citation>
    <scope>NUCLEOTIDE SEQUENCE [LARGE SCALE GENOMIC DNA]</scope>
    <source>
        <strain evidence="5 6">CCMP1338</strain>
        <tissue evidence="5">Whole cell</tissue>
    </source>
</reference>
<dbReference type="SUPFAM" id="SSF47413">
    <property type="entry name" value="lambda repressor-like DNA-binding domains"/>
    <property type="match status" value="1"/>
</dbReference>
<proteinExistence type="inferred from homology"/>
<dbReference type="PRINTS" id="PR01693">
    <property type="entry name" value="CYANASE"/>
</dbReference>
<dbReference type="PANTHER" id="PTHR34186">
    <property type="entry name" value="CYANATE HYDRATASE"/>
    <property type="match status" value="1"/>
</dbReference>